<evidence type="ECO:0000313" key="3">
    <source>
        <dbReference type="Proteomes" id="UP000623129"/>
    </source>
</evidence>
<dbReference type="PANTHER" id="PTHR31896">
    <property type="entry name" value="FAMILY REGULATORY PROTEIN, PUTATIVE (AFU_ORTHOLOGUE AFUA_3G14730)-RELATED"/>
    <property type="match status" value="1"/>
</dbReference>
<gene>
    <name evidence="2" type="ORF">FCM35_KLT21775</name>
</gene>
<sequence length="157" mass="18179">MPYHRGWSIWRERRKLWRESLEHLAGTQTETERKVTELSDGVFVGCALNVMVADGTSIWHFWNSWAEIARAKAAGIEYVLSQPPVHEKFFIDGFGDPPIKLPFSSPTQFIERSVSPPIRERLFHFSPESIARLKARANQECAEVSICMLNCFEHYRI</sequence>
<dbReference type="InterPro" id="IPR023213">
    <property type="entry name" value="CAT-like_dom_sf"/>
</dbReference>
<dbReference type="Gene3D" id="3.30.559.10">
    <property type="entry name" value="Chloramphenicol acetyltransferase-like domain"/>
    <property type="match status" value="2"/>
</dbReference>
<dbReference type="OrthoDB" id="1862401at2759"/>
<evidence type="ECO:0000313" key="2">
    <source>
        <dbReference type="EMBL" id="KAF3319711.1"/>
    </source>
</evidence>
<dbReference type="InterPro" id="IPR051283">
    <property type="entry name" value="Sec_Metabolite_Acyltrans"/>
</dbReference>
<reference evidence="2" key="1">
    <citation type="submission" date="2020-01" db="EMBL/GenBank/DDBJ databases">
        <title>Genome sequence of Kobresia littledalei, the first chromosome-level genome in the family Cyperaceae.</title>
        <authorList>
            <person name="Qu G."/>
        </authorList>
    </citation>
    <scope>NUCLEOTIDE SEQUENCE</scope>
    <source>
        <strain evidence="2">C.B.Clarke</strain>
        <tissue evidence="2">Leaf</tissue>
    </source>
</reference>
<dbReference type="Proteomes" id="UP000623129">
    <property type="component" value="Unassembled WGS sequence"/>
</dbReference>
<name>A0A833QBN1_9POAL</name>
<keyword evidence="3" id="KW-1185">Reference proteome</keyword>
<dbReference type="Pfam" id="PF02458">
    <property type="entry name" value="Transferase"/>
    <property type="match status" value="1"/>
</dbReference>
<evidence type="ECO:0000256" key="1">
    <source>
        <dbReference type="ARBA" id="ARBA00022679"/>
    </source>
</evidence>
<dbReference type="AlphaFoldDB" id="A0A833QBN1"/>
<proteinExistence type="predicted"/>
<comment type="caution">
    <text evidence="2">The sequence shown here is derived from an EMBL/GenBank/DDBJ whole genome shotgun (WGS) entry which is preliminary data.</text>
</comment>
<keyword evidence="1 2" id="KW-0808">Transferase</keyword>
<dbReference type="GO" id="GO:0016740">
    <property type="term" value="F:transferase activity"/>
    <property type="evidence" value="ECO:0007669"/>
    <property type="project" value="UniProtKB-KW"/>
</dbReference>
<dbReference type="PANTHER" id="PTHR31896:SF12">
    <property type="entry name" value="HXXXD-TYPE ACYL-TRANSFERASE FAMILY PROTEIN"/>
    <property type="match status" value="1"/>
</dbReference>
<organism evidence="2 3">
    <name type="scientific">Carex littledalei</name>
    <dbReference type="NCBI Taxonomy" id="544730"/>
    <lineage>
        <taxon>Eukaryota</taxon>
        <taxon>Viridiplantae</taxon>
        <taxon>Streptophyta</taxon>
        <taxon>Embryophyta</taxon>
        <taxon>Tracheophyta</taxon>
        <taxon>Spermatophyta</taxon>
        <taxon>Magnoliopsida</taxon>
        <taxon>Liliopsida</taxon>
        <taxon>Poales</taxon>
        <taxon>Cyperaceae</taxon>
        <taxon>Cyperoideae</taxon>
        <taxon>Cariceae</taxon>
        <taxon>Carex</taxon>
        <taxon>Carex subgen. Euthyceras</taxon>
    </lineage>
</organism>
<accession>A0A833QBN1</accession>
<protein>
    <submittedName>
        <fullName evidence="2">Acetyltransferase</fullName>
    </submittedName>
</protein>
<dbReference type="EMBL" id="SWLB01000214">
    <property type="protein sequence ID" value="KAF3319711.1"/>
    <property type="molecule type" value="Genomic_DNA"/>
</dbReference>